<comment type="caution">
    <text evidence="4">The sequence shown here is derived from an EMBL/GenBank/DDBJ whole genome shotgun (WGS) entry which is preliminary data.</text>
</comment>
<keyword evidence="5" id="KW-1185">Reference proteome</keyword>
<dbReference type="PRINTS" id="PR00080">
    <property type="entry name" value="SDRFAMILY"/>
</dbReference>
<dbReference type="GO" id="GO:0030497">
    <property type="term" value="P:fatty acid elongation"/>
    <property type="evidence" value="ECO:0007669"/>
    <property type="project" value="TreeGrafter"/>
</dbReference>
<evidence type="ECO:0000313" key="5">
    <source>
        <dbReference type="Proteomes" id="UP001165986"/>
    </source>
</evidence>
<evidence type="ECO:0000256" key="2">
    <source>
        <dbReference type="ARBA" id="ARBA00023002"/>
    </source>
</evidence>
<dbReference type="AlphaFoldDB" id="A0AA40T1H5"/>
<proteinExistence type="inferred from homology"/>
<sequence>MINQDRVAVVTGAAGGFGQQIVLQLLAAGFYVAATDISEDKLESLQTYVGASEKLGLFGMDICNLQSVQKAGEQITNLFGDKIFVLVNNAGIFGRTPVLLTEYHDKARQIIDTNLIGTYNCTSFFSKFMVKRKSGRVINISSMAGTWGASFASAYSASKAGMIAASKSWARELGSYGVCVNAIAPGIFQTNMLERAEEDERSVSMKKKIVLDYIPAGRFGNSEDVAEVVLFLATCKTDYLNGAIFELDGGLNIGTLESIHLS</sequence>
<comment type="similarity">
    <text evidence="1 3">Belongs to the short-chain dehydrogenases/reductases (SDR) family.</text>
</comment>
<dbReference type="EMBL" id="VJXY01000032">
    <property type="protein sequence ID" value="MBD6618880.1"/>
    <property type="molecule type" value="Genomic_DNA"/>
</dbReference>
<dbReference type="SUPFAM" id="SSF51735">
    <property type="entry name" value="NAD(P)-binding Rossmann-fold domains"/>
    <property type="match status" value="1"/>
</dbReference>
<protein>
    <submittedName>
        <fullName evidence="4">SDR family NAD(P)-dependent oxidoreductase</fullName>
    </submittedName>
</protein>
<dbReference type="PRINTS" id="PR00081">
    <property type="entry name" value="GDHRDH"/>
</dbReference>
<dbReference type="GO" id="GO:0016616">
    <property type="term" value="F:oxidoreductase activity, acting on the CH-OH group of donors, NAD or NADP as acceptor"/>
    <property type="evidence" value="ECO:0007669"/>
    <property type="project" value="TreeGrafter"/>
</dbReference>
<dbReference type="InterPro" id="IPR036291">
    <property type="entry name" value="NAD(P)-bd_dom_sf"/>
</dbReference>
<dbReference type="Pfam" id="PF00106">
    <property type="entry name" value="adh_short"/>
    <property type="match status" value="1"/>
</dbReference>
<gene>
    <name evidence="4" type="ORF">FNW02_24400</name>
</gene>
<dbReference type="InterPro" id="IPR002347">
    <property type="entry name" value="SDR_fam"/>
</dbReference>
<evidence type="ECO:0000313" key="4">
    <source>
        <dbReference type="EMBL" id="MBD6618880.1"/>
    </source>
</evidence>
<evidence type="ECO:0000256" key="3">
    <source>
        <dbReference type="RuleBase" id="RU000363"/>
    </source>
</evidence>
<organism evidence="4 5">
    <name type="scientific">Komarekiella delphini-convector SJRDD-AB1</name>
    <dbReference type="NCBI Taxonomy" id="2593771"/>
    <lineage>
        <taxon>Bacteria</taxon>
        <taxon>Bacillati</taxon>
        <taxon>Cyanobacteriota</taxon>
        <taxon>Cyanophyceae</taxon>
        <taxon>Nostocales</taxon>
        <taxon>Nostocaceae</taxon>
        <taxon>Komarekiella</taxon>
        <taxon>Komarekiella delphini-convector</taxon>
    </lineage>
</organism>
<dbReference type="Gene3D" id="3.40.50.720">
    <property type="entry name" value="NAD(P)-binding Rossmann-like Domain"/>
    <property type="match status" value="1"/>
</dbReference>
<dbReference type="FunFam" id="3.40.50.720:FF:000173">
    <property type="entry name" value="3-oxoacyl-[acyl-carrier protein] reductase"/>
    <property type="match status" value="1"/>
</dbReference>
<evidence type="ECO:0000256" key="1">
    <source>
        <dbReference type="ARBA" id="ARBA00006484"/>
    </source>
</evidence>
<name>A0AA40T1H5_9NOST</name>
<dbReference type="PANTHER" id="PTHR42760">
    <property type="entry name" value="SHORT-CHAIN DEHYDROGENASES/REDUCTASES FAMILY MEMBER"/>
    <property type="match status" value="1"/>
</dbReference>
<accession>A0AA40T1H5</accession>
<dbReference type="Proteomes" id="UP001165986">
    <property type="component" value="Unassembled WGS sequence"/>
</dbReference>
<reference evidence="4" key="1">
    <citation type="submission" date="2019-07" db="EMBL/GenBank/DDBJ databases">
        <title>Toxilogical consequences of a new and cryptic species of cyanobacteria (Komarekiella delphini-convector) recovered from the epidermis of a bottlenose dolphin and 1500 ft. in the air.</title>
        <authorList>
            <person name="Brown A.O."/>
            <person name="Dvorak P."/>
            <person name="Villanueva C.D."/>
            <person name="Foss A.J."/>
            <person name="Garvey A.D."/>
            <person name="Gibson Q.A."/>
            <person name="Johansen J.R."/>
            <person name="Casamatta D.A."/>
        </authorList>
    </citation>
    <scope>NUCLEOTIDE SEQUENCE</scope>
    <source>
        <strain evidence="4">SJRDD-AB1</strain>
    </source>
</reference>
<keyword evidence="2" id="KW-0560">Oxidoreductase</keyword>
<dbReference type="PANTHER" id="PTHR42760:SF40">
    <property type="entry name" value="3-OXOACYL-[ACYL-CARRIER-PROTEIN] REDUCTASE, CHLOROPLASTIC"/>
    <property type="match status" value="1"/>
</dbReference>